<feature type="compositionally biased region" description="Low complexity" evidence="1">
    <location>
        <begin position="324"/>
        <end position="333"/>
    </location>
</feature>
<feature type="transmembrane region" description="Helical" evidence="2">
    <location>
        <begin position="228"/>
        <end position="250"/>
    </location>
</feature>
<keyword evidence="2" id="KW-1133">Transmembrane helix</keyword>
<evidence type="ECO:0000256" key="2">
    <source>
        <dbReference type="SAM" id="Phobius"/>
    </source>
</evidence>
<comment type="caution">
    <text evidence="3">The sequence shown here is derived from an EMBL/GenBank/DDBJ whole genome shotgun (WGS) entry which is preliminary data.</text>
</comment>
<keyword evidence="2" id="KW-0472">Membrane</keyword>
<reference evidence="3 4" key="1">
    <citation type="journal article" date="2018" name="Biodegradation">
        <title>1,4-Dioxane degradation characteristics of Rhodococcus aetherivorans JCM 14343.</title>
        <authorList>
            <person name="Inoue D."/>
            <person name="Tsunoda T."/>
            <person name="Yamamoto N."/>
            <person name="Ike M."/>
            <person name="Sei K."/>
        </authorList>
    </citation>
    <scope>NUCLEOTIDE SEQUENCE [LARGE SCALE GENOMIC DNA]</scope>
    <source>
        <strain evidence="3 4">JCM 14343</strain>
    </source>
</reference>
<feature type="region of interest" description="Disordered" evidence="1">
    <location>
        <begin position="256"/>
        <end position="333"/>
    </location>
</feature>
<evidence type="ECO:0000313" key="4">
    <source>
        <dbReference type="Proteomes" id="UP000325466"/>
    </source>
</evidence>
<protein>
    <submittedName>
        <fullName evidence="3">Uncharacterized protein</fullName>
    </submittedName>
</protein>
<dbReference type="EMBL" id="BLAH01000110">
    <property type="protein sequence ID" value="GES39010.1"/>
    <property type="molecule type" value="Genomic_DNA"/>
</dbReference>
<accession>A0ABQ0YQZ0</accession>
<sequence length="333" mass="33011">MMRAVLGVAIDAGEVCAVLVDADVPALGPFDTQRWAAGERADAEAVRRALAVMTERAARAGVPFARAGLVASEAVVPDPGETAVPVQAVGVDEARLAFLAAAPELEGVRVVALIGRDDAATTASVADIRSGAVLASVAVAEDDFGGIAPALPEAADEAVARAGVAPEALAFLDLRPGDAAVARELSAVLGVPFVTPHGVPWHRATGAALVAAHTDRPPAPAPSPGRRVAVLVSALVALAVLLGGGLAVAIGGAGPSEPPRPADAVRSVPAPQTSLSPETGTPSAVPCPGRDTPAAQASEARPAGWSVRASDPDLGPHPGPTPPTTTVTAPPCE</sequence>
<evidence type="ECO:0000256" key="1">
    <source>
        <dbReference type="SAM" id="MobiDB-lite"/>
    </source>
</evidence>
<keyword evidence="2" id="KW-0812">Transmembrane</keyword>
<gene>
    <name evidence="3" type="ORF">RAJCM14343_4278</name>
</gene>
<proteinExistence type="predicted"/>
<feature type="compositionally biased region" description="Polar residues" evidence="1">
    <location>
        <begin position="270"/>
        <end position="282"/>
    </location>
</feature>
<evidence type="ECO:0000313" key="3">
    <source>
        <dbReference type="EMBL" id="GES39010.1"/>
    </source>
</evidence>
<dbReference type="Proteomes" id="UP000325466">
    <property type="component" value="Unassembled WGS sequence"/>
</dbReference>
<keyword evidence="4" id="KW-1185">Reference proteome</keyword>
<organism evidence="3 4">
    <name type="scientific">Rhodococcus aetherivorans</name>
    <dbReference type="NCBI Taxonomy" id="191292"/>
    <lineage>
        <taxon>Bacteria</taxon>
        <taxon>Bacillati</taxon>
        <taxon>Actinomycetota</taxon>
        <taxon>Actinomycetes</taxon>
        <taxon>Mycobacteriales</taxon>
        <taxon>Nocardiaceae</taxon>
        <taxon>Rhodococcus</taxon>
    </lineage>
</organism>
<name>A0ABQ0YQZ0_9NOCA</name>